<proteinExistence type="inferred from homology"/>
<keyword evidence="16" id="KW-1185">Reference proteome</keyword>
<comment type="function">
    <text evidence="14">Catalyzes the dephosphorylation of undecaprenyl diphosphate (UPP). Confers resistance to bacitracin.</text>
</comment>
<dbReference type="GO" id="GO:0008360">
    <property type="term" value="P:regulation of cell shape"/>
    <property type="evidence" value="ECO:0007669"/>
    <property type="project" value="UniProtKB-KW"/>
</dbReference>
<dbReference type="Proteomes" id="UP000027284">
    <property type="component" value="Unassembled WGS sequence"/>
</dbReference>
<feature type="transmembrane region" description="Helical" evidence="14">
    <location>
        <begin position="106"/>
        <end position="122"/>
    </location>
</feature>
<evidence type="ECO:0000256" key="13">
    <source>
        <dbReference type="ARBA" id="ARBA00047594"/>
    </source>
</evidence>
<dbReference type="GO" id="GO:0005886">
    <property type="term" value="C:plasma membrane"/>
    <property type="evidence" value="ECO:0007669"/>
    <property type="project" value="UniProtKB-SubCell"/>
</dbReference>
<comment type="subcellular location">
    <subcellularLocation>
        <location evidence="1 14">Cell membrane</location>
        <topology evidence="1 14">Multi-pass membrane protein</topology>
    </subcellularLocation>
</comment>
<dbReference type="RefSeq" id="WP_038049497.1">
    <property type="nucleotide sequence ID" value="NZ_JMFG01000020.1"/>
</dbReference>
<dbReference type="OrthoDB" id="9808289at2"/>
<evidence type="ECO:0000256" key="7">
    <source>
        <dbReference type="ARBA" id="ARBA00022801"/>
    </source>
</evidence>
<keyword evidence="6 14" id="KW-0812">Transmembrane</keyword>
<dbReference type="PANTHER" id="PTHR30622:SF2">
    <property type="entry name" value="UNDECAPRENYL-DIPHOSPHATASE"/>
    <property type="match status" value="1"/>
</dbReference>
<comment type="similarity">
    <text evidence="2 14">Belongs to the UppP family.</text>
</comment>
<evidence type="ECO:0000256" key="4">
    <source>
        <dbReference type="ARBA" id="ARBA00021581"/>
    </source>
</evidence>
<evidence type="ECO:0000256" key="1">
    <source>
        <dbReference type="ARBA" id="ARBA00004651"/>
    </source>
</evidence>
<dbReference type="HAMAP" id="MF_01006">
    <property type="entry name" value="Undec_diphosphatase"/>
    <property type="match status" value="1"/>
</dbReference>
<organism evidence="15 16">
    <name type="scientific">Thermoanaerobaculum aquaticum</name>
    <dbReference type="NCBI Taxonomy" id="1312852"/>
    <lineage>
        <taxon>Bacteria</taxon>
        <taxon>Pseudomonadati</taxon>
        <taxon>Acidobacteriota</taxon>
        <taxon>Thermoanaerobaculia</taxon>
        <taxon>Thermoanaerobaculales</taxon>
        <taxon>Thermoanaerobaculaceae</taxon>
        <taxon>Thermoanaerobaculum</taxon>
    </lineage>
</organism>
<feature type="transmembrane region" description="Helical" evidence="14">
    <location>
        <begin position="207"/>
        <end position="229"/>
    </location>
</feature>
<keyword evidence="14" id="KW-0573">Peptidoglycan synthesis</keyword>
<evidence type="ECO:0000256" key="6">
    <source>
        <dbReference type="ARBA" id="ARBA00022692"/>
    </source>
</evidence>
<feature type="transmembrane region" description="Helical" evidence="14">
    <location>
        <begin position="73"/>
        <end position="94"/>
    </location>
</feature>
<dbReference type="AlphaFoldDB" id="A0A062XYP5"/>
<comment type="caution">
    <text evidence="15">The sequence shown here is derived from an EMBL/GenBank/DDBJ whole genome shotgun (WGS) entry which is preliminary data.</text>
</comment>
<evidence type="ECO:0000256" key="14">
    <source>
        <dbReference type="HAMAP-Rule" id="MF_01006"/>
    </source>
</evidence>
<dbReference type="GO" id="GO:0046677">
    <property type="term" value="P:response to antibiotic"/>
    <property type="evidence" value="ECO:0007669"/>
    <property type="project" value="UniProtKB-UniRule"/>
</dbReference>
<dbReference type="GO" id="GO:0009252">
    <property type="term" value="P:peptidoglycan biosynthetic process"/>
    <property type="evidence" value="ECO:0007669"/>
    <property type="project" value="UniProtKB-KW"/>
</dbReference>
<evidence type="ECO:0000256" key="3">
    <source>
        <dbReference type="ARBA" id="ARBA00012374"/>
    </source>
</evidence>
<accession>A0A062XYP5</accession>
<evidence type="ECO:0000256" key="5">
    <source>
        <dbReference type="ARBA" id="ARBA00022475"/>
    </source>
</evidence>
<evidence type="ECO:0000256" key="8">
    <source>
        <dbReference type="ARBA" id="ARBA00022989"/>
    </source>
</evidence>
<evidence type="ECO:0000313" key="15">
    <source>
        <dbReference type="EMBL" id="KDA53635.1"/>
    </source>
</evidence>
<evidence type="ECO:0000256" key="10">
    <source>
        <dbReference type="ARBA" id="ARBA00023251"/>
    </source>
</evidence>
<dbReference type="EC" id="3.6.1.27" evidence="3 14"/>
<keyword evidence="10 14" id="KW-0046">Antibiotic resistance</keyword>
<dbReference type="PANTHER" id="PTHR30622">
    <property type="entry name" value="UNDECAPRENYL-DIPHOSPHATASE"/>
    <property type="match status" value="1"/>
</dbReference>
<dbReference type="InterPro" id="IPR003824">
    <property type="entry name" value="UppP"/>
</dbReference>
<keyword evidence="14" id="KW-0961">Cell wall biogenesis/degradation</keyword>
<evidence type="ECO:0000256" key="12">
    <source>
        <dbReference type="ARBA" id="ARBA00032932"/>
    </source>
</evidence>
<keyword evidence="9 14" id="KW-0472">Membrane</keyword>
<feature type="transmembrane region" description="Helical" evidence="14">
    <location>
        <begin position="40"/>
        <end position="61"/>
    </location>
</feature>
<sequence>MSLITAILLGVLQGLTEFLPVSSSGHLALAQMLIPGFSQPGLFFDVVLHVGTMVSILVLEWGRIREAFRQGYAVRLAGLLLLGTAATAAVAFPLRARAEAAFEKPLWVAGGFALTAILLLLSSKSKTQGERLPTWEQAVAVGLAQGVAVFPGLSRSGTTISVGLAVGVTRPWAADFSFLLSLPAVAGATLVEVMREKDALMASGSQWLAPALAGGLAAAVTGLFALTAVRKLVRSGRLAVFAWYLLPLCLLVVAGYFLGWWA</sequence>
<feature type="transmembrane region" description="Helical" evidence="14">
    <location>
        <begin position="241"/>
        <end position="261"/>
    </location>
</feature>
<gene>
    <name evidence="14" type="primary">uppP</name>
    <name evidence="15" type="ORF">EG19_05390</name>
</gene>
<evidence type="ECO:0000256" key="11">
    <source>
        <dbReference type="ARBA" id="ARBA00032707"/>
    </source>
</evidence>
<keyword evidence="5 14" id="KW-1003">Cell membrane</keyword>
<keyword evidence="8 14" id="KW-1133">Transmembrane helix</keyword>
<reference evidence="15 16" key="1">
    <citation type="submission" date="2014-04" db="EMBL/GenBank/DDBJ databases">
        <title>The Genome Sequence of Thermoanaerobaculum aquaticum MP-01, The First Cultivated Group 23 Acidobacterium.</title>
        <authorList>
            <person name="Stamps B.W."/>
            <person name="Losey N.A."/>
            <person name="Lawson P.A."/>
            <person name="Stevenson B.S."/>
        </authorList>
    </citation>
    <scope>NUCLEOTIDE SEQUENCE [LARGE SCALE GENOMIC DNA]</scope>
    <source>
        <strain evidence="15 16">MP-01</strain>
    </source>
</reference>
<keyword evidence="14" id="KW-0133">Cell shape</keyword>
<comment type="miscellaneous">
    <text evidence="14">Bacitracin is thought to be involved in the inhibition of peptidoglycan synthesis by sequestering undecaprenyl diphosphate, thereby reducing the pool of lipid carrier available.</text>
</comment>
<dbReference type="GO" id="GO:0071555">
    <property type="term" value="P:cell wall organization"/>
    <property type="evidence" value="ECO:0007669"/>
    <property type="project" value="UniProtKB-KW"/>
</dbReference>
<evidence type="ECO:0000256" key="9">
    <source>
        <dbReference type="ARBA" id="ARBA00023136"/>
    </source>
</evidence>
<keyword evidence="7 14" id="KW-0378">Hydrolase</keyword>
<evidence type="ECO:0000256" key="2">
    <source>
        <dbReference type="ARBA" id="ARBA00010621"/>
    </source>
</evidence>
<dbReference type="EMBL" id="JMFG01000020">
    <property type="protein sequence ID" value="KDA53635.1"/>
    <property type="molecule type" value="Genomic_DNA"/>
</dbReference>
<dbReference type="GO" id="GO:0050380">
    <property type="term" value="F:undecaprenyl-diphosphatase activity"/>
    <property type="evidence" value="ECO:0007669"/>
    <property type="project" value="UniProtKB-UniRule"/>
</dbReference>
<dbReference type="STRING" id="1312852.EG19_05390"/>
<name>A0A062XYP5_9BACT</name>
<protein>
    <recommendedName>
        <fullName evidence="4 14">Undecaprenyl-diphosphatase</fullName>
        <ecNumber evidence="3 14">3.6.1.27</ecNumber>
    </recommendedName>
    <alternativeName>
        <fullName evidence="12 14">Bacitracin resistance protein</fullName>
    </alternativeName>
    <alternativeName>
        <fullName evidence="11 14">Undecaprenyl pyrophosphate phosphatase</fullName>
    </alternativeName>
</protein>
<comment type="catalytic activity">
    <reaction evidence="13 14">
        <text>di-trans,octa-cis-undecaprenyl diphosphate + H2O = di-trans,octa-cis-undecaprenyl phosphate + phosphate + H(+)</text>
        <dbReference type="Rhea" id="RHEA:28094"/>
        <dbReference type="ChEBI" id="CHEBI:15377"/>
        <dbReference type="ChEBI" id="CHEBI:15378"/>
        <dbReference type="ChEBI" id="CHEBI:43474"/>
        <dbReference type="ChEBI" id="CHEBI:58405"/>
        <dbReference type="ChEBI" id="CHEBI:60392"/>
        <dbReference type="EC" id="3.6.1.27"/>
    </reaction>
</comment>
<evidence type="ECO:0000313" key="16">
    <source>
        <dbReference type="Proteomes" id="UP000027284"/>
    </source>
</evidence>
<dbReference type="Pfam" id="PF02673">
    <property type="entry name" value="BacA"/>
    <property type="match status" value="1"/>
</dbReference>